<keyword evidence="2" id="KW-1185">Reference proteome</keyword>
<proteinExistence type="predicted"/>
<dbReference type="EMBL" id="JADEWZ010000023">
    <property type="protein sequence ID" value="MBE9117315.1"/>
    <property type="molecule type" value="Genomic_DNA"/>
</dbReference>
<accession>A0A8J7JCB3</accession>
<protein>
    <recommendedName>
        <fullName evidence="3">SH3 domain-containing protein</fullName>
    </recommendedName>
</protein>
<organism evidence="1 2">
    <name type="scientific">Lusitaniella coriacea LEGE 07157</name>
    <dbReference type="NCBI Taxonomy" id="945747"/>
    <lineage>
        <taxon>Bacteria</taxon>
        <taxon>Bacillati</taxon>
        <taxon>Cyanobacteriota</taxon>
        <taxon>Cyanophyceae</taxon>
        <taxon>Spirulinales</taxon>
        <taxon>Lusitaniellaceae</taxon>
        <taxon>Lusitaniella</taxon>
    </lineage>
</organism>
<evidence type="ECO:0008006" key="3">
    <source>
        <dbReference type="Google" id="ProtNLM"/>
    </source>
</evidence>
<gene>
    <name evidence="1" type="ORF">IQ249_15560</name>
</gene>
<sequence>MKRIAGGQLMTAFAVGAIAVGNFSAPIAVAQEATTLGSEEIQLAQGLVGQCRAAKRDIFIYSERSTGSTKIRALSMNTEVTLAGNGANGWIAVSAPATGFVQTADLKSCGSSPQPPTKNLCRKLNVAMNIRATPRLNGRYLTTLAAGRQVTLKTDTETMADGRYWVEITSPVQGWLSSRPATGNSNIGNCTSSPNPPAPSPKSCKVAYPLGLRVWNSPTGNPISGVAFNQTVSTTGQRRTIGNRVWLEITSPVKGWVSSGFIGRENNLSPNPCR</sequence>
<dbReference type="AlphaFoldDB" id="A0A8J7JCB3"/>
<reference evidence="1" key="1">
    <citation type="submission" date="2020-10" db="EMBL/GenBank/DDBJ databases">
        <authorList>
            <person name="Castelo-Branco R."/>
            <person name="Eusebio N."/>
            <person name="Adriana R."/>
            <person name="Vieira A."/>
            <person name="Brugerolle De Fraissinette N."/>
            <person name="Rezende De Castro R."/>
            <person name="Schneider M.P."/>
            <person name="Vasconcelos V."/>
            <person name="Leao P.N."/>
        </authorList>
    </citation>
    <scope>NUCLEOTIDE SEQUENCE</scope>
    <source>
        <strain evidence="1">LEGE 07157</strain>
    </source>
</reference>
<name>A0A8J7JCB3_9CYAN</name>
<dbReference type="Proteomes" id="UP000654482">
    <property type="component" value="Unassembled WGS sequence"/>
</dbReference>
<evidence type="ECO:0000313" key="2">
    <source>
        <dbReference type="Proteomes" id="UP000654482"/>
    </source>
</evidence>
<comment type="caution">
    <text evidence="1">The sequence shown here is derived from an EMBL/GenBank/DDBJ whole genome shotgun (WGS) entry which is preliminary data.</text>
</comment>
<dbReference type="RefSeq" id="WP_194030398.1">
    <property type="nucleotide sequence ID" value="NZ_JADEWZ010000023.1"/>
</dbReference>
<evidence type="ECO:0000313" key="1">
    <source>
        <dbReference type="EMBL" id="MBE9117315.1"/>
    </source>
</evidence>